<dbReference type="InterPro" id="IPR001932">
    <property type="entry name" value="PPM-type_phosphatase-like_dom"/>
</dbReference>
<sequence>MKFVAIYSLLTAAAILLAILFYRLNRKVKTHQQQIESQNNEIAGLEEELDNKLTKARRIHQRLLPDNIPQPEDLFINTYYRPAEYTGGDYYNVFQIDHGAMSSLLNQYLIYYFDVSGHGIDSTLLSIFVNDAIESYFRLRHNPGEKVSTAELMNFIDHRYQEEGFPDDYLVCLFLGRLDLNNYTLSYTTGGLHFPVFRISPQKNTEEIPTGGLPISTGLGLQKDVRPLKQITLEKNDTLLLTTDGLLEQHREGEMYYDDRLEKVLNDCRNLPAPFLREALRQDFDDFNRGEPTDDDITYLALGRPGGKMQSWQLGGDDKLKEKASEIVAFIDKGFGLKDGAELQKLLTELTGSQKSLNEHSAGIRAFKNDDYTLLELEDKAGSIENWKKLLNRDNFTAFDIQRENFKPRKGRTNITYDDFYRRLYFLQYRD</sequence>
<dbReference type="GO" id="GO:0016791">
    <property type="term" value="F:phosphatase activity"/>
    <property type="evidence" value="ECO:0007669"/>
    <property type="project" value="TreeGrafter"/>
</dbReference>
<evidence type="ECO:0000256" key="2">
    <source>
        <dbReference type="SAM" id="Coils"/>
    </source>
</evidence>
<dbReference type="PANTHER" id="PTHR43156:SF9">
    <property type="entry name" value="HAMP DOMAIN-CONTAINING PROTEIN"/>
    <property type="match status" value="1"/>
</dbReference>
<evidence type="ECO:0000256" key="3">
    <source>
        <dbReference type="SAM" id="Phobius"/>
    </source>
</evidence>
<keyword evidence="3" id="KW-0812">Transmembrane</keyword>
<dbReference type="SMART" id="SM00331">
    <property type="entry name" value="PP2C_SIG"/>
    <property type="match status" value="1"/>
</dbReference>
<dbReference type="AlphaFoldDB" id="A0A1G9N070"/>
<dbReference type="Pfam" id="PF07228">
    <property type="entry name" value="SpoIIE"/>
    <property type="match status" value="1"/>
</dbReference>
<keyword evidence="6" id="KW-1185">Reference proteome</keyword>
<evidence type="ECO:0000313" key="6">
    <source>
        <dbReference type="Proteomes" id="UP000199476"/>
    </source>
</evidence>
<feature type="coiled-coil region" evidence="2">
    <location>
        <begin position="21"/>
        <end position="62"/>
    </location>
</feature>
<feature type="domain" description="PPM-type phosphatase" evidence="4">
    <location>
        <begin position="71"/>
        <end position="304"/>
    </location>
</feature>
<proteinExistence type="predicted"/>
<dbReference type="Gene3D" id="3.60.40.10">
    <property type="entry name" value="PPM-type phosphatase domain"/>
    <property type="match status" value="1"/>
</dbReference>
<evidence type="ECO:0000259" key="4">
    <source>
        <dbReference type="SMART" id="SM00331"/>
    </source>
</evidence>
<keyword evidence="3" id="KW-0472">Membrane</keyword>
<gene>
    <name evidence="5" type="ORF">SAMN04488692_10957</name>
</gene>
<name>A0A1G9N070_9FIRM</name>
<feature type="transmembrane region" description="Helical" evidence="3">
    <location>
        <begin position="6"/>
        <end position="24"/>
    </location>
</feature>
<dbReference type="Proteomes" id="UP000199476">
    <property type="component" value="Unassembled WGS sequence"/>
</dbReference>
<keyword evidence="1" id="KW-0378">Hydrolase</keyword>
<protein>
    <submittedName>
        <fullName evidence="5">Serine phosphatase RsbU, regulator of sigma subunit</fullName>
    </submittedName>
</protein>
<keyword evidence="2" id="KW-0175">Coiled coil</keyword>
<reference evidence="5 6" key="1">
    <citation type="submission" date="2016-10" db="EMBL/GenBank/DDBJ databases">
        <authorList>
            <person name="de Groot N.N."/>
        </authorList>
    </citation>
    <scope>NUCLEOTIDE SEQUENCE [LARGE SCALE GENOMIC DNA]</scope>
    <source>
        <strain evidence="5 6">SLAS-1</strain>
    </source>
</reference>
<dbReference type="InterPro" id="IPR052016">
    <property type="entry name" value="Bact_Sigma-Reg"/>
</dbReference>
<dbReference type="STRING" id="321763.SAMN04488692_10957"/>
<dbReference type="InterPro" id="IPR036457">
    <property type="entry name" value="PPM-type-like_dom_sf"/>
</dbReference>
<dbReference type="EMBL" id="FNGO01000009">
    <property type="protein sequence ID" value="SDL79537.1"/>
    <property type="molecule type" value="Genomic_DNA"/>
</dbReference>
<evidence type="ECO:0000256" key="1">
    <source>
        <dbReference type="ARBA" id="ARBA00022801"/>
    </source>
</evidence>
<accession>A0A1G9N070</accession>
<evidence type="ECO:0000313" key="5">
    <source>
        <dbReference type="EMBL" id="SDL79537.1"/>
    </source>
</evidence>
<organism evidence="5 6">
    <name type="scientific">Halarsenatibacter silvermanii</name>
    <dbReference type="NCBI Taxonomy" id="321763"/>
    <lineage>
        <taxon>Bacteria</taxon>
        <taxon>Bacillati</taxon>
        <taxon>Bacillota</taxon>
        <taxon>Clostridia</taxon>
        <taxon>Halanaerobiales</taxon>
        <taxon>Halarsenatibacteraceae</taxon>
        <taxon>Halarsenatibacter</taxon>
    </lineage>
</organism>
<dbReference type="PANTHER" id="PTHR43156">
    <property type="entry name" value="STAGE II SPORULATION PROTEIN E-RELATED"/>
    <property type="match status" value="1"/>
</dbReference>
<keyword evidence="3" id="KW-1133">Transmembrane helix</keyword>